<gene>
    <name evidence="3" type="ORF">IEQ34_003477</name>
</gene>
<comment type="caution">
    <text evidence="3">The sequence shown here is derived from an EMBL/GenBank/DDBJ whole genome shotgun (WGS) entry which is preliminary data.</text>
</comment>
<proteinExistence type="predicted"/>
<evidence type="ECO:0000313" key="4">
    <source>
        <dbReference type="Proteomes" id="UP000775213"/>
    </source>
</evidence>
<keyword evidence="2" id="KW-0472">Membrane</keyword>
<evidence type="ECO:0000256" key="1">
    <source>
        <dbReference type="SAM" id="MobiDB-lite"/>
    </source>
</evidence>
<sequence length="93" mass="10193">MKGSISVDLGHPFFVYAFCVAAGVRAALTRGKILNFKQSDREEKDPSEPNSSKGEMSSSSKKSVRTPKSLSDEVTDLSGKMMKVTQFCEELLD</sequence>
<feature type="compositionally biased region" description="Basic and acidic residues" evidence="1">
    <location>
        <begin position="38"/>
        <end position="47"/>
    </location>
</feature>
<dbReference type="AlphaFoldDB" id="A0AAV7HJR4"/>
<dbReference type="Proteomes" id="UP000775213">
    <property type="component" value="Unassembled WGS sequence"/>
</dbReference>
<name>A0AAV7HJR4_DENCH</name>
<organism evidence="3 4">
    <name type="scientific">Dendrobium chrysotoxum</name>
    <name type="common">Orchid</name>
    <dbReference type="NCBI Taxonomy" id="161865"/>
    <lineage>
        <taxon>Eukaryota</taxon>
        <taxon>Viridiplantae</taxon>
        <taxon>Streptophyta</taxon>
        <taxon>Embryophyta</taxon>
        <taxon>Tracheophyta</taxon>
        <taxon>Spermatophyta</taxon>
        <taxon>Magnoliopsida</taxon>
        <taxon>Liliopsida</taxon>
        <taxon>Asparagales</taxon>
        <taxon>Orchidaceae</taxon>
        <taxon>Epidendroideae</taxon>
        <taxon>Malaxideae</taxon>
        <taxon>Dendrobiinae</taxon>
        <taxon>Dendrobium</taxon>
    </lineage>
</organism>
<evidence type="ECO:0000313" key="3">
    <source>
        <dbReference type="EMBL" id="KAH0468444.1"/>
    </source>
</evidence>
<keyword evidence="2" id="KW-1133">Transmembrane helix</keyword>
<protein>
    <submittedName>
        <fullName evidence="3">Uncharacterized protein</fullName>
    </submittedName>
</protein>
<feature type="region of interest" description="Disordered" evidence="1">
    <location>
        <begin position="38"/>
        <end position="77"/>
    </location>
</feature>
<keyword evidence="2" id="KW-0812">Transmembrane</keyword>
<reference evidence="3 4" key="1">
    <citation type="journal article" date="2021" name="Hortic Res">
        <title>Chromosome-scale assembly of the Dendrobium chrysotoxum genome enhances the understanding of orchid evolution.</title>
        <authorList>
            <person name="Zhang Y."/>
            <person name="Zhang G.Q."/>
            <person name="Zhang D."/>
            <person name="Liu X.D."/>
            <person name="Xu X.Y."/>
            <person name="Sun W.H."/>
            <person name="Yu X."/>
            <person name="Zhu X."/>
            <person name="Wang Z.W."/>
            <person name="Zhao X."/>
            <person name="Zhong W.Y."/>
            <person name="Chen H."/>
            <person name="Yin W.L."/>
            <person name="Huang T."/>
            <person name="Niu S.C."/>
            <person name="Liu Z.J."/>
        </authorList>
    </citation>
    <scope>NUCLEOTIDE SEQUENCE [LARGE SCALE GENOMIC DNA]</scope>
    <source>
        <strain evidence="3">Lindl</strain>
    </source>
</reference>
<evidence type="ECO:0000256" key="2">
    <source>
        <dbReference type="SAM" id="Phobius"/>
    </source>
</evidence>
<keyword evidence="4" id="KW-1185">Reference proteome</keyword>
<feature type="compositionally biased region" description="Low complexity" evidence="1">
    <location>
        <begin position="51"/>
        <end position="69"/>
    </location>
</feature>
<dbReference type="EMBL" id="JAGFBR010000004">
    <property type="protein sequence ID" value="KAH0468444.1"/>
    <property type="molecule type" value="Genomic_DNA"/>
</dbReference>
<accession>A0AAV7HJR4</accession>
<feature type="transmembrane region" description="Helical" evidence="2">
    <location>
        <begin position="12"/>
        <end position="28"/>
    </location>
</feature>